<feature type="domain" description="ABM" evidence="2">
    <location>
        <begin position="2"/>
        <end position="91"/>
    </location>
</feature>
<dbReference type="KEGG" id="fsy:FsymDg_0490"/>
<dbReference type="Gene3D" id="3.10.450.50">
    <property type="match status" value="1"/>
</dbReference>
<dbReference type="InterPro" id="IPR032710">
    <property type="entry name" value="NTF2-like_dom_sf"/>
</dbReference>
<dbReference type="PANTHER" id="PTHR38436">
    <property type="entry name" value="POLYKETIDE CYCLASE SNOAL-LIKE DOMAIN"/>
    <property type="match status" value="1"/>
</dbReference>
<accession>F8B5H4</accession>
<evidence type="ECO:0000313" key="3">
    <source>
        <dbReference type="EMBL" id="AEH08033.1"/>
    </source>
</evidence>
<dbReference type="SUPFAM" id="SSF54909">
    <property type="entry name" value="Dimeric alpha+beta barrel"/>
    <property type="match status" value="1"/>
</dbReference>
<dbReference type="GO" id="GO:0030638">
    <property type="term" value="P:polyketide metabolic process"/>
    <property type="evidence" value="ECO:0007669"/>
    <property type="project" value="InterPro"/>
</dbReference>
<dbReference type="AlphaFoldDB" id="F8B5H4"/>
<evidence type="ECO:0000256" key="1">
    <source>
        <dbReference type="SAM" id="MobiDB-lite"/>
    </source>
</evidence>
<dbReference type="Pfam" id="PF03992">
    <property type="entry name" value="ABM"/>
    <property type="match status" value="1"/>
</dbReference>
<feature type="region of interest" description="Disordered" evidence="1">
    <location>
        <begin position="251"/>
        <end position="279"/>
    </location>
</feature>
<name>F8B5H4_9ACTN</name>
<dbReference type="eggNOG" id="COG5485">
    <property type="taxonomic scope" value="Bacteria"/>
</dbReference>
<dbReference type="SUPFAM" id="SSF54427">
    <property type="entry name" value="NTF2-like"/>
    <property type="match status" value="1"/>
</dbReference>
<dbReference type="InterPro" id="IPR011008">
    <property type="entry name" value="Dimeric_a/b-barrel"/>
</dbReference>
<reference evidence="3 4" key="1">
    <citation type="submission" date="2011-05" db="EMBL/GenBank/DDBJ databases">
        <title>Complete sequence of chromosome of Frankia symbiont of Datisca glomerata.</title>
        <authorList>
            <consortium name="US DOE Joint Genome Institute"/>
            <person name="Lucas S."/>
            <person name="Han J."/>
            <person name="Lapidus A."/>
            <person name="Cheng J.-F."/>
            <person name="Goodwin L."/>
            <person name="Pitluck S."/>
            <person name="Peters L."/>
            <person name="Mikhailova N."/>
            <person name="Chertkov O."/>
            <person name="Teshima H."/>
            <person name="Han C."/>
            <person name="Tapia R."/>
            <person name="Land M."/>
            <person name="Hauser L."/>
            <person name="Kyrpides N."/>
            <person name="Ivanova N."/>
            <person name="Pagani I."/>
            <person name="Berry A."/>
            <person name="Pawlowski K."/>
            <person name="Persson T."/>
            <person name="Vanden Heuvel B."/>
            <person name="Benson D."/>
            <person name="Woyke T."/>
        </authorList>
    </citation>
    <scope>NUCLEOTIDE SEQUENCE [LARGE SCALE GENOMIC DNA]</scope>
    <source>
        <strain evidence="4">4085684</strain>
    </source>
</reference>
<dbReference type="PANTHER" id="PTHR38436:SF1">
    <property type="entry name" value="ESTER CYCLASE"/>
    <property type="match status" value="1"/>
</dbReference>
<evidence type="ECO:0000313" key="4">
    <source>
        <dbReference type="Proteomes" id="UP000001549"/>
    </source>
</evidence>
<protein>
    <recommendedName>
        <fullName evidence="2">ABM domain-containing protein</fullName>
    </recommendedName>
</protein>
<dbReference type="Proteomes" id="UP000001549">
    <property type="component" value="Chromosome"/>
</dbReference>
<dbReference type="InterPro" id="IPR007138">
    <property type="entry name" value="ABM_dom"/>
</dbReference>
<dbReference type="RefSeq" id="WP_013872021.1">
    <property type="nucleotide sequence ID" value="NC_015656.1"/>
</dbReference>
<dbReference type="HOGENOM" id="CLU_996592_0_0_11"/>
<dbReference type="STRING" id="656024.FsymDg_0490"/>
<dbReference type="EMBL" id="CP002801">
    <property type="protein sequence ID" value="AEH08033.1"/>
    <property type="molecule type" value="Genomic_DNA"/>
</dbReference>
<dbReference type="Pfam" id="PF07366">
    <property type="entry name" value="SnoaL"/>
    <property type="match status" value="1"/>
</dbReference>
<feature type="compositionally biased region" description="Basic and acidic residues" evidence="1">
    <location>
        <begin position="270"/>
        <end position="279"/>
    </location>
</feature>
<dbReference type="Gene3D" id="3.30.70.100">
    <property type="match status" value="1"/>
</dbReference>
<dbReference type="eggNOG" id="COG2329">
    <property type="taxonomic scope" value="Bacteria"/>
</dbReference>
<gene>
    <name evidence="3" type="ordered locus">FsymDg_0490</name>
</gene>
<dbReference type="InterPro" id="IPR009959">
    <property type="entry name" value="Cyclase_SnoaL-like"/>
</dbReference>
<dbReference type="PROSITE" id="PS51725">
    <property type="entry name" value="ABM"/>
    <property type="match status" value="1"/>
</dbReference>
<sequence>MIRATLRMLVRPDREQDFVDAWEKIASVVRQAPGNLRQSLLRTGPREFVITSDWNSPEAFQKFERSPEQDVLTAPLRELRESARMEVSEIVLHVEKEDSEISPERAESAVDRQVEANRRTIIEHFRSLERGDVDAAVSAFAPDMVNHRLQPGSPPGRDGLAQTLAVVLRAFPTGTWTVENIVADTENVVAKLVVEGEAQDVIMGVRATGQRVTWRHIHWFRILDSTVVEHDAIRDDRGLLRQLGVGTGGTHSGGLGVSLPGSTRTLQPDTGDRDPAFTA</sequence>
<keyword evidence="4" id="KW-1185">Reference proteome</keyword>
<organism evidence="3 4">
    <name type="scientific">Candidatus Protofrankia datiscae</name>
    <dbReference type="NCBI Taxonomy" id="2716812"/>
    <lineage>
        <taxon>Bacteria</taxon>
        <taxon>Bacillati</taxon>
        <taxon>Actinomycetota</taxon>
        <taxon>Actinomycetes</taxon>
        <taxon>Frankiales</taxon>
        <taxon>Frankiaceae</taxon>
        <taxon>Protofrankia</taxon>
    </lineage>
</organism>
<evidence type="ECO:0000259" key="2">
    <source>
        <dbReference type="PROSITE" id="PS51725"/>
    </source>
</evidence>
<proteinExistence type="predicted"/>